<feature type="compositionally biased region" description="Basic and acidic residues" evidence="1">
    <location>
        <begin position="1"/>
        <end position="16"/>
    </location>
</feature>
<dbReference type="AlphaFoldDB" id="A0A4Q4N5Y1"/>
<evidence type="ECO:0000313" key="2">
    <source>
        <dbReference type="EMBL" id="RYN70160.1"/>
    </source>
</evidence>
<dbReference type="Proteomes" id="UP000291422">
    <property type="component" value="Unassembled WGS sequence"/>
</dbReference>
<reference evidence="3" key="1">
    <citation type="journal article" date="2019" name="bioRxiv">
        <title>Genomics, evolutionary history and diagnostics of the Alternaria alternata species group including apple and Asian pear pathotypes.</title>
        <authorList>
            <person name="Armitage A.D."/>
            <person name="Cockerton H.M."/>
            <person name="Sreenivasaprasad S."/>
            <person name="Woodhall J.W."/>
            <person name="Lane C.R."/>
            <person name="Harrison R.J."/>
            <person name="Clarkson J.P."/>
        </authorList>
    </citation>
    <scope>NUCLEOTIDE SEQUENCE [LARGE SCALE GENOMIC DNA]</scope>
    <source>
        <strain evidence="3">FERA 1177</strain>
    </source>
</reference>
<comment type="caution">
    <text evidence="2">The sequence shown here is derived from an EMBL/GenBank/DDBJ whole genome shotgun (WGS) entry which is preliminary data.</text>
</comment>
<accession>A0A4Q4N5Y1</accession>
<proteinExistence type="predicted"/>
<evidence type="ECO:0000313" key="3">
    <source>
        <dbReference type="Proteomes" id="UP000291422"/>
    </source>
</evidence>
<sequence length="123" mass="13075">MGSRSRRDAFSIENHNHTMSSSAANEIRRLPSTAPCPYHAAVLATDFRQSGSQSATFTREMLQYTPPLTLTQDWCIGSSASSGCTCASSGGPGSDNMSREIDAIIRASKVAAAANPIPPRNDK</sequence>
<feature type="region of interest" description="Disordered" evidence="1">
    <location>
        <begin position="1"/>
        <end position="24"/>
    </location>
</feature>
<gene>
    <name evidence="2" type="ORF">AA0117_g10762</name>
</gene>
<organism evidence="2 3">
    <name type="scientific">Alternaria alternata</name>
    <name type="common">Alternaria rot fungus</name>
    <name type="synonym">Torula alternata</name>
    <dbReference type="NCBI Taxonomy" id="5599"/>
    <lineage>
        <taxon>Eukaryota</taxon>
        <taxon>Fungi</taxon>
        <taxon>Dikarya</taxon>
        <taxon>Ascomycota</taxon>
        <taxon>Pezizomycotina</taxon>
        <taxon>Dothideomycetes</taxon>
        <taxon>Pleosporomycetidae</taxon>
        <taxon>Pleosporales</taxon>
        <taxon>Pleosporineae</taxon>
        <taxon>Pleosporaceae</taxon>
        <taxon>Alternaria</taxon>
        <taxon>Alternaria sect. Alternaria</taxon>
        <taxon>Alternaria alternata complex</taxon>
    </lineage>
</organism>
<protein>
    <submittedName>
        <fullName evidence="2">Uncharacterized protein</fullName>
    </submittedName>
</protein>
<evidence type="ECO:0000256" key="1">
    <source>
        <dbReference type="SAM" id="MobiDB-lite"/>
    </source>
</evidence>
<name>A0A4Q4N5Y1_ALTAL</name>
<dbReference type="EMBL" id="PDXD01000043">
    <property type="protein sequence ID" value="RYN70160.1"/>
    <property type="molecule type" value="Genomic_DNA"/>
</dbReference>